<organism evidence="1 2">
    <name type="scientific">Pyricularia grisea</name>
    <name type="common">Crabgrass-specific blast fungus</name>
    <name type="synonym">Magnaporthe grisea</name>
    <dbReference type="NCBI Taxonomy" id="148305"/>
    <lineage>
        <taxon>Eukaryota</taxon>
        <taxon>Fungi</taxon>
        <taxon>Dikarya</taxon>
        <taxon>Ascomycota</taxon>
        <taxon>Pezizomycotina</taxon>
        <taxon>Sordariomycetes</taxon>
        <taxon>Sordariomycetidae</taxon>
        <taxon>Magnaporthales</taxon>
        <taxon>Pyriculariaceae</taxon>
        <taxon>Pyricularia</taxon>
    </lineage>
</organism>
<dbReference type="AlphaFoldDB" id="A0A6P8BGE0"/>
<dbReference type="KEGG" id="pgri:PgNI_01081"/>
<sequence length="97" mass="10912">MLRIDLGQKLLIKTFWVICGNPTLWSPDDRLSQDPVSRRYPRTRIRSSYGKDWFAQSFGLSPLYPAAQYASNVLAVGAIGSLSSLLKARVTLEEQSH</sequence>
<reference evidence="2" key="3">
    <citation type="submission" date="2025-08" db="UniProtKB">
        <authorList>
            <consortium name="RefSeq"/>
        </authorList>
    </citation>
    <scope>IDENTIFICATION</scope>
    <source>
        <strain evidence="2">NI907</strain>
    </source>
</reference>
<reference evidence="2" key="2">
    <citation type="submission" date="2019-10" db="EMBL/GenBank/DDBJ databases">
        <authorList>
            <consortium name="NCBI Genome Project"/>
        </authorList>
    </citation>
    <scope>NUCLEOTIDE SEQUENCE</scope>
    <source>
        <strain evidence="2">NI907</strain>
    </source>
</reference>
<dbReference type="RefSeq" id="XP_030986149.1">
    <property type="nucleotide sequence ID" value="XM_031121157.1"/>
</dbReference>
<keyword evidence="1" id="KW-1185">Reference proteome</keyword>
<dbReference type="Proteomes" id="UP000515153">
    <property type="component" value="Unplaced"/>
</dbReference>
<reference evidence="2" key="1">
    <citation type="journal article" date="2019" name="Mol. Biol. Evol.">
        <title>Blast fungal genomes show frequent chromosomal changes, gene gains and losses, and effector gene turnover.</title>
        <authorList>
            <person name="Gomez Luciano L.B."/>
            <person name="Jason Tsai I."/>
            <person name="Chuma I."/>
            <person name="Tosa Y."/>
            <person name="Chen Y.H."/>
            <person name="Li J.Y."/>
            <person name="Li M.Y."/>
            <person name="Jade Lu M.Y."/>
            <person name="Nakayashiki H."/>
            <person name="Li W.H."/>
        </authorList>
    </citation>
    <scope>NUCLEOTIDE SEQUENCE</scope>
    <source>
        <strain evidence="2">NI907</strain>
    </source>
</reference>
<accession>A0A6P8BGE0</accession>
<protein>
    <submittedName>
        <fullName evidence="2">Uncharacterized protein</fullName>
    </submittedName>
</protein>
<proteinExistence type="predicted"/>
<gene>
    <name evidence="2" type="ORF">PgNI_01081</name>
</gene>
<dbReference type="GeneID" id="41956071"/>
<evidence type="ECO:0000313" key="1">
    <source>
        <dbReference type="Proteomes" id="UP000515153"/>
    </source>
</evidence>
<evidence type="ECO:0000313" key="2">
    <source>
        <dbReference type="RefSeq" id="XP_030986149.1"/>
    </source>
</evidence>
<name>A0A6P8BGE0_PYRGI</name>